<accession>A0ABR2TZ43</accession>
<feature type="chain" id="PRO_5047522252" description="Reverse transcriptase zinc-binding domain-containing protein" evidence="1">
    <location>
        <begin position="25"/>
        <end position="262"/>
    </location>
</feature>
<dbReference type="InterPro" id="IPR026960">
    <property type="entry name" value="RVT-Znf"/>
</dbReference>
<gene>
    <name evidence="3" type="ORF">V6N11_017740</name>
</gene>
<protein>
    <recommendedName>
        <fullName evidence="2">Reverse transcriptase zinc-binding domain-containing protein</fullName>
    </recommendedName>
</protein>
<comment type="caution">
    <text evidence="3">The sequence shown here is derived from an EMBL/GenBank/DDBJ whole genome shotgun (WGS) entry which is preliminary data.</text>
</comment>
<evidence type="ECO:0000313" key="4">
    <source>
        <dbReference type="Proteomes" id="UP001396334"/>
    </source>
</evidence>
<evidence type="ECO:0000256" key="1">
    <source>
        <dbReference type="SAM" id="SignalP"/>
    </source>
</evidence>
<dbReference type="PANTHER" id="PTHR47723">
    <property type="entry name" value="OS05G0353850 PROTEIN"/>
    <property type="match status" value="1"/>
</dbReference>
<feature type="domain" description="Reverse transcriptase zinc-binding" evidence="2">
    <location>
        <begin position="28"/>
        <end position="98"/>
    </location>
</feature>
<dbReference type="PANTHER" id="PTHR47723:SF19">
    <property type="entry name" value="POLYNUCLEOTIDYL TRANSFERASE, RIBONUCLEASE H-LIKE SUPERFAMILY PROTEIN"/>
    <property type="match status" value="1"/>
</dbReference>
<organism evidence="3 4">
    <name type="scientific">Hibiscus sabdariffa</name>
    <name type="common">roselle</name>
    <dbReference type="NCBI Taxonomy" id="183260"/>
    <lineage>
        <taxon>Eukaryota</taxon>
        <taxon>Viridiplantae</taxon>
        <taxon>Streptophyta</taxon>
        <taxon>Embryophyta</taxon>
        <taxon>Tracheophyta</taxon>
        <taxon>Spermatophyta</taxon>
        <taxon>Magnoliopsida</taxon>
        <taxon>eudicotyledons</taxon>
        <taxon>Gunneridae</taxon>
        <taxon>Pentapetalae</taxon>
        <taxon>rosids</taxon>
        <taxon>malvids</taxon>
        <taxon>Malvales</taxon>
        <taxon>Malvaceae</taxon>
        <taxon>Malvoideae</taxon>
        <taxon>Hibiscus</taxon>
    </lineage>
</organism>
<evidence type="ECO:0000259" key="2">
    <source>
        <dbReference type="Pfam" id="PF13966"/>
    </source>
</evidence>
<feature type="signal peptide" evidence="1">
    <location>
        <begin position="1"/>
        <end position="24"/>
    </location>
</feature>
<proteinExistence type="predicted"/>
<dbReference type="InterPro" id="IPR053151">
    <property type="entry name" value="RNase_H-like"/>
</dbReference>
<name>A0ABR2TZ43_9ROSI</name>
<dbReference type="EMBL" id="JBBPBN010000004">
    <property type="protein sequence ID" value="KAK9042674.1"/>
    <property type="molecule type" value="Genomic_DNA"/>
</dbReference>
<sequence>MLPYRRVLLVWLMIQVAYDNIVGGAPGESTAEWKYIWRKCVPQRVRAFLWLVKSDRLLTNRERVCRHLASSPGCTLCNGGDESVLHALRDCPFTVSIWSRVVKPSELSRVLSLLFADWFNSNLHGRGKFTEDSECWEYLFLVLCWLLWKRRCSLIMDPSFVDQGDLLVRGLSLVQECCNAATARETTGLGLASRREGLDRGWSLPCRGWVKVNADGASALNNGQAAVGGVIRDENGAWLFGFARKIGASTKQIRIMMTHLIF</sequence>
<dbReference type="Pfam" id="PF13966">
    <property type="entry name" value="zf-RVT"/>
    <property type="match status" value="1"/>
</dbReference>
<keyword evidence="1" id="KW-0732">Signal</keyword>
<reference evidence="3 4" key="1">
    <citation type="journal article" date="2024" name="G3 (Bethesda)">
        <title>Genome assembly of Hibiscus sabdariffa L. provides insights into metabolisms of medicinal natural products.</title>
        <authorList>
            <person name="Kim T."/>
        </authorList>
    </citation>
    <scope>NUCLEOTIDE SEQUENCE [LARGE SCALE GENOMIC DNA]</scope>
    <source>
        <strain evidence="3">TK-2024</strain>
        <tissue evidence="3">Old leaves</tissue>
    </source>
</reference>
<dbReference type="CDD" id="cd06222">
    <property type="entry name" value="RNase_H_like"/>
    <property type="match status" value="1"/>
</dbReference>
<dbReference type="Proteomes" id="UP001396334">
    <property type="component" value="Unassembled WGS sequence"/>
</dbReference>
<dbReference type="InterPro" id="IPR044730">
    <property type="entry name" value="RNase_H-like_dom_plant"/>
</dbReference>
<keyword evidence="4" id="KW-1185">Reference proteome</keyword>
<evidence type="ECO:0000313" key="3">
    <source>
        <dbReference type="EMBL" id="KAK9042674.1"/>
    </source>
</evidence>